<proteinExistence type="predicted"/>
<evidence type="ECO:0000313" key="3">
    <source>
        <dbReference type="Proteomes" id="UP000241462"/>
    </source>
</evidence>
<sequence>MSSSSPAPTRPPSRGDASISRLAAIYNALLTPIIFVTFLLSLAWVDLRYTLTRSHLHANAQQRMPSWLHHIVYREYYHSKQRKLMKMEISDAFEMRGSVMAVFGVLTMVGIWAVWRACCWAWFAFDDAIYR</sequence>
<reference evidence="2 3" key="1">
    <citation type="journal article" date="2018" name="Mycol. Prog.">
        <title>Coniella lustricola, a new species from submerged detritus.</title>
        <authorList>
            <person name="Raudabaugh D.B."/>
            <person name="Iturriaga T."/>
            <person name="Carver A."/>
            <person name="Mondo S."/>
            <person name="Pangilinan J."/>
            <person name="Lipzen A."/>
            <person name="He G."/>
            <person name="Amirebrahimi M."/>
            <person name="Grigoriev I.V."/>
            <person name="Miller A.N."/>
        </authorList>
    </citation>
    <scope>NUCLEOTIDE SEQUENCE [LARGE SCALE GENOMIC DNA]</scope>
    <source>
        <strain evidence="2 3">B22-T-1</strain>
    </source>
</reference>
<keyword evidence="1" id="KW-0812">Transmembrane</keyword>
<organism evidence="2 3">
    <name type="scientific">Coniella lustricola</name>
    <dbReference type="NCBI Taxonomy" id="2025994"/>
    <lineage>
        <taxon>Eukaryota</taxon>
        <taxon>Fungi</taxon>
        <taxon>Dikarya</taxon>
        <taxon>Ascomycota</taxon>
        <taxon>Pezizomycotina</taxon>
        <taxon>Sordariomycetes</taxon>
        <taxon>Sordariomycetidae</taxon>
        <taxon>Diaporthales</taxon>
        <taxon>Schizoparmaceae</taxon>
        <taxon>Coniella</taxon>
    </lineage>
</organism>
<name>A0A2T3ACG6_9PEZI</name>
<evidence type="ECO:0000313" key="2">
    <source>
        <dbReference type="EMBL" id="PSR91927.1"/>
    </source>
</evidence>
<accession>A0A2T3ACG6</accession>
<feature type="transmembrane region" description="Helical" evidence="1">
    <location>
        <begin position="99"/>
        <end position="123"/>
    </location>
</feature>
<keyword evidence="1" id="KW-1133">Transmembrane helix</keyword>
<protein>
    <submittedName>
        <fullName evidence="2">Uncharacterized protein</fullName>
    </submittedName>
</protein>
<dbReference type="EMBL" id="KZ678413">
    <property type="protein sequence ID" value="PSR91927.1"/>
    <property type="molecule type" value="Genomic_DNA"/>
</dbReference>
<dbReference type="AlphaFoldDB" id="A0A2T3ACG6"/>
<feature type="transmembrane region" description="Helical" evidence="1">
    <location>
        <begin position="24"/>
        <end position="45"/>
    </location>
</feature>
<evidence type="ECO:0000256" key="1">
    <source>
        <dbReference type="SAM" id="Phobius"/>
    </source>
</evidence>
<keyword evidence="1" id="KW-0472">Membrane</keyword>
<dbReference type="Proteomes" id="UP000241462">
    <property type="component" value="Unassembled WGS sequence"/>
</dbReference>
<dbReference type="InParanoid" id="A0A2T3ACG6"/>
<keyword evidence="3" id="KW-1185">Reference proteome</keyword>
<dbReference type="OrthoDB" id="4156595at2759"/>
<gene>
    <name evidence="2" type="ORF">BD289DRAFT_481365</name>
</gene>